<protein>
    <submittedName>
        <fullName evidence="1">Uncharacterized protein</fullName>
    </submittedName>
</protein>
<evidence type="ECO:0000313" key="1">
    <source>
        <dbReference type="EMBL" id="GAH38124.1"/>
    </source>
</evidence>
<comment type="caution">
    <text evidence="1">The sequence shown here is derived from an EMBL/GenBank/DDBJ whole genome shotgun (WGS) entry which is preliminary data.</text>
</comment>
<dbReference type="AlphaFoldDB" id="X1G973"/>
<dbReference type="EMBL" id="BARU01009520">
    <property type="protein sequence ID" value="GAH38124.1"/>
    <property type="molecule type" value="Genomic_DNA"/>
</dbReference>
<gene>
    <name evidence="1" type="ORF">S03H2_18360</name>
</gene>
<name>X1G973_9ZZZZ</name>
<accession>X1G973</accession>
<organism evidence="1">
    <name type="scientific">marine sediment metagenome</name>
    <dbReference type="NCBI Taxonomy" id="412755"/>
    <lineage>
        <taxon>unclassified sequences</taxon>
        <taxon>metagenomes</taxon>
        <taxon>ecological metagenomes</taxon>
    </lineage>
</organism>
<reference evidence="1" key="1">
    <citation type="journal article" date="2014" name="Front. Microbiol.">
        <title>High frequency of phylogenetically diverse reductive dehalogenase-homologous genes in deep subseafloor sedimentary metagenomes.</title>
        <authorList>
            <person name="Kawai M."/>
            <person name="Futagami T."/>
            <person name="Toyoda A."/>
            <person name="Takaki Y."/>
            <person name="Nishi S."/>
            <person name="Hori S."/>
            <person name="Arai W."/>
            <person name="Tsubouchi T."/>
            <person name="Morono Y."/>
            <person name="Uchiyama I."/>
            <person name="Ito T."/>
            <person name="Fujiyama A."/>
            <person name="Inagaki F."/>
            <person name="Takami H."/>
        </authorList>
    </citation>
    <scope>NUCLEOTIDE SEQUENCE</scope>
    <source>
        <strain evidence="1">Expedition CK06-06</strain>
    </source>
</reference>
<proteinExistence type="predicted"/>
<sequence length="130" mass="15654">MQKSLLDQLWELDKEESYARVTITPIKPIKPGEKVKYHWDEAIQIRPYPNPFSYGGQWGSGVASTREEVERHIISFKEYIMDWQKHGLEKVEIRWQPEMTEAERRNLWMAEWRKEHPDLLKCRSEQLSLI</sequence>